<organism evidence="3 4">
    <name type="scientific">Endozoicomonas lisbonensis</name>
    <dbReference type="NCBI Taxonomy" id="3120522"/>
    <lineage>
        <taxon>Bacteria</taxon>
        <taxon>Pseudomonadati</taxon>
        <taxon>Pseudomonadota</taxon>
        <taxon>Gammaproteobacteria</taxon>
        <taxon>Oceanospirillales</taxon>
        <taxon>Endozoicomonadaceae</taxon>
        <taxon>Endozoicomonas</taxon>
    </lineage>
</organism>
<proteinExistence type="predicted"/>
<feature type="compositionally biased region" description="Basic residues" evidence="1">
    <location>
        <begin position="104"/>
        <end position="127"/>
    </location>
</feature>
<reference evidence="3 4" key="1">
    <citation type="submission" date="2024-06" db="EMBL/GenBank/DDBJ databases">
        <title>Genomic Encyclopedia of Type Strains, Phase V (KMG-V): Genome sequencing to study the core and pangenomes of soil and plant-associated prokaryotes.</title>
        <authorList>
            <person name="Whitman W."/>
        </authorList>
    </citation>
    <scope>NUCLEOTIDE SEQUENCE [LARGE SCALE GENOMIC DNA]</scope>
    <source>
        <strain evidence="3 4">NE40</strain>
    </source>
</reference>
<dbReference type="Proteomes" id="UP001549366">
    <property type="component" value="Unassembled WGS sequence"/>
</dbReference>
<evidence type="ECO:0000313" key="3">
    <source>
        <dbReference type="EMBL" id="MET4757098.1"/>
    </source>
</evidence>
<evidence type="ECO:0008006" key="5">
    <source>
        <dbReference type="Google" id="ProtNLM"/>
    </source>
</evidence>
<sequence length="193" mass="20792">MTLFKKIPAILAISLMPTLAIACPYSKPNSPQAPAACSIPDGVYELSGRLSTASNYTLLVFVKNASARMLIKDKAGNRDFIVTAKRPKRDSRHGKRGMKPDAHGHHHRDHKGKHRRPGGPHKGHGKKPERIAICQGNQINICFGPESKKAAATPKGLTGGMQLTHTNGQLSGSITLNGSLNGKNAVQLIRQSR</sequence>
<keyword evidence="4" id="KW-1185">Reference proteome</keyword>
<evidence type="ECO:0000256" key="2">
    <source>
        <dbReference type="SAM" id="SignalP"/>
    </source>
</evidence>
<dbReference type="EMBL" id="JBEWTB010000002">
    <property type="protein sequence ID" value="MET4757098.1"/>
    <property type="molecule type" value="Genomic_DNA"/>
</dbReference>
<feature type="compositionally biased region" description="Basic residues" evidence="1">
    <location>
        <begin position="85"/>
        <end position="97"/>
    </location>
</feature>
<comment type="caution">
    <text evidence="3">The sequence shown here is derived from an EMBL/GenBank/DDBJ whole genome shotgun (WGS) entry which is preliminary data.</text>
</comment>
<protein>
    <recommendedName>
        <fullName evidence="5">DUF5666 domain-containing protein</fullName>
    </recommendedName>
</protein>
<keyword evidence="2" id="KW-0732">Signal</keyword>
<evidence type="ECO:0000313" key="4">
    <source>
        <dbReference type="Proteomes" id="UP001549366"/>
    </source>
</evidence>
<dbReference type="PROSITE" id="PS51257">
    <property type="entry name" value="PROKAR_LIPOPROTEIN"/>
    <property type="match status" value="1"/>
</dbReference>
<evidence type="ECO:0000256" key="1">
    <source>
        <dbReference type="SAM" id="MobiDB-lite"/>
    </source>
</evidence>
<dbReference type="RefSeq" id="WP_354007275.1">
    <property type="nucleotide sequence ID" value="NZ_JBEWTA010000001.1"/>
</dbReference>
<name>A0ABV2SH51_9GAMM</name>
<feature type="chain" id="PRO_5045611158" description="DUF5666 domain-containing protein" evidence="2">
    <location>
        <begin position="23"/>
        <end position="193"/>
    </location>
</feature>
<feature type="signal peptide" evidence="2">
    <location>
        <begin position="1"/>
        <end position="22"/>
    </location>
</feature>
<gene>
    <name evidence="3" type="ORF">V5J35_002290</name>
</gene>
<feature type="region of interest" description="Disordered" evidence="1">
    <location>
        <begin position="84"/>
        <end position="129"/>
    </location>
</feature>
<accession>A0ABV2SH51</accession>